<feature type="non-terminal residue" evidence="9">
    <location>
        <position position="313"/>
    </location>
</feature>
<evidence type="ECO:0000313" key="9">
    <source>
        <dbReference type="EMBL" id="CEK69451.1"/>
    </source>
</evidence>
<dbReference type="AlphaFoldDB" id="A0A0B6ZNR1"/>
<evidence type="ECO:0000256" key="7">
    <source>
        <dbReference type="SAM" id="Phobius"/>
    </source>
</evidence>
<feature type="transmembrane region" description="Helical" evidence="7">
    <location>
        <begin position="226"/>
        <end position="246"/>
    </location>
</feature>
<dbReference type="Pfam" id="PF01061">
    <property type="entry name" value="ABC2_membrane"/>
    <property type="match status" value="1"/>
</dbReference>
<dbReference type="GO" id="GO:0120020">
    <property type="term" value="F:cholesterol transfer activity"/>
    <property type="evidence" value="ECO:0007669"/>
    <property type="project" value="TreeGrafter"/>
</dbReference>
<keyword evidence="4 7" id="KW-1133">Transmembrane helix</keyword>
<dbReference type="EMBL" id="HACG01022586">
    <property type="protein sequence ID" value="CEK69451.1"/>
    <property type="molecule type" value="Transcribed_RNA"/>
</dbReference>
<dbReference type="GO" id="GO:0033344">
    <property type="term" value="P:cholesterol efflux"/>
    <property type="evidence" value="ECO:0007669"/>
    <property type="project" value="TreeGrafter"/>
</dbReference>
<feature type="transmembrane region" description="Helical" evidence="7">
    <location>
        <begin position="173"/>
        <end position="191"/>
    </location>
</feature>
<keyword evidence="5 7" id="KW-0472">Membrane</keyword>
<name>A0A0B6ZNR1_9EUPU</name>
<dbReference type="GO" id="GO:0005886">
    <property type="term" value="C:plasma membrane"/>
    <property type="evidence" value="ECO:0007669"/>
    <property type="project" value="TreeGrafter"/>
</dbReference>
<evidence type="ECO:0000256" key="6">
    <source>
        <dbReference type="SAM" id="MobiDB-lite"/>
    </source>
</evidence>
<accession>A0A0B6ZNR1</accession>
<feature type="non-terminal residue" evidence="9">
    <location>
        <position position="1"/>
    </location>
</feature>
<dbReference type="PANTHER" id="PTHR48041:SF71">
    <property type="entry name" value="ATP-BINDING CASSETTE SUB-FAMILY G MEMBER 8"/>
    <property type="match status" value="1"/>
</dbReference>
<gene>
    <name evidence="9" type="primary">ORF70265</name>
</gene>
<proteinExistence type="predicted"/>
<dbReference type="GO" id="GO:0043235">
    <property type="term" value="C:receptor complex"/>
    <property type="evidence" value="ECO:0007669"/>
    <property type="project" value="TreeGrafter"/>
</dbReference>
<keyword evidence="3 7" id="KW-0812">Transmembrane</keyword>
<sequence length="313" mass="35801">NNGDDMMTVGKIGATKFPHPLAWRVIRVSPAVESDDNGSRQADVDNLQTSSSIREDERRGPNPITQFYILFKRFIRVKADNYIVLINHVVQAILMSLLLGIVYIDLKQNTLAIRDWLSLLSIVCIFYPFMIMLGVIGTCYEERRYLYFELQDRLYSPAAYYFAKLSSELPFHLVYVLVYCIPFYAMVGLSADSYTCFLFYVYVSVSVFTSRSLAMMAAAIMPTYQIACILAQSIFSLFIMGAGFFINLDSMIYETRWLSVISYLRWSYEALCIIEIENLEFQCNTSSVCGTDLTIHGSEVLKVYAIGDVELWK</sequence>
<evidence type="ECO:0000256" key="3">
    <source>
        <dbReference type="ARBA" id="ARBA00022692"/>
    </source>
</evidence>
<feature type="region of interest" description="Disordered" evidence="6">
    <location>
        <begin position="33"/>
        <end position="58"/>
    </location>
</feature>
<organism evidence="9">
    <name type="scientific">Arion vulgaris</name>
    <dbReference type="NCBI Taxonomy" id="1028688"/>
    <lineage>
        <taxon>Eukaryota</taxon>
        <taxon>Metazoa</taxon>
        <taxon>Spiralia</taxon>
        <taxon>Lophotrochozoa</taxon>
        <taxon>Mollusca</taxon>
        <taxon>Gastropoda</taxon>
        <taxon>Heterobranchia</taxon>
        <taxon>Euthyneura</taxon>
        <taxon>Panpulmonata</taxon>
        <taxon>Eupulmonata</taxon>
        <taxon>Stylommatophora</taxon>
        <taxon>Helicina</taxon>
        <taxon>Arionoidea</taxon>
        <taxon>Arionidae</taxon>
        <taxon>Arion</taxon>
    </lineage>
</organism>
<evidence type="ECO:0000256" key="2">
    <source>
        <dbReference type="ARBA" id="ARBA00022448"/>
    </source>
</evidence>
<feature type="transmembrane region" description="Helical" evidence="7">
    <location>
        <begin position="116"/>
        <end position="140"/>
    </location>
</feature>
<dbReference type="GO" id="GO:0140359">
    <property type="term" value="F:ABC-type transporter activity"/>
    <property type="evidence" value="ECO:0007669"/>
    <property type="project" value="InterPro"/>
</dbReference>
<dbReference type="PANTHER" id="PTHR48041">
    <property type="entry name" value="ABC TRANSPORTER G FAMILY MEMBER 28"/>
    <property type="match status" value="1"/>
</dbReference>
<dbReference type="GO" id="GO:0042632">
    <property type="term" value="P:cholesterol homeostasis"/>
    <property type="evidence" value="ECO:0007669"/>
    <property type="project" value="TreeGrafter"/>
</dbReference>
<feature type="transmembrane region" description="Helical" evidence="7">
    <location>
        <begin position="82"/>
        <end position="104"/>
    </location>
</feature>
<comment type="subcellular location">
    <subcellularLocation>
        <location evidence="1">Membrane</location>
        <topology evidence="1">Multi-pass membrane protein</topology>
    </subcellularLocation>
</comment>
<evidence type="ECO:0000256" key="5">
    <source>
        <dbReference type="ARBA" id="ARBA00023136"/>
    </source>
</evidence>
<feature type="domain" description="ABC-2 type transporter transmembrane" evidence="8">
    <location>
        <begin position="65"/>
        <end position="275"/>
    </location>
</feature>
<keyword evidence="2" id="KW-0813">Transport</keyword>
<dbReference type="InterPro" id="IPR050352">
    <property type="entry name" value="ABCG_transporters"/>
</dbReference>
<feature type="transmembrane region" description="Helical" evidence="7">
    <location>
        <begin position="197"/>
        <end position="214"/>
    </location>
</feature>
<reference evidence="9" key="1">
    <citation type="submission" date="2014-12" db="EMBL/GenBank/DDBJ databases">
        <title>Insight into the proteome of Arion vulgaris.</title>
        <authorList>
            <person name="Aradska J."/>
            <person name="Bulat T."/>
            <person name="Smidak R."/>
            <person name="Sarate P."/>
            <person name="Gangsoo J."/>
            <person name="Sialana F."/>
            <person name="Bilban M."/>
            <person name="Lubec G."/>
        </authorList>
    </citation>
    <scope>NUCLEOTIDE SEQUENCE</scope>
    <source>
        <tissue evidence="9">Skin</tissue>
    </source>
</reference>
<evidence type="ECO:0000259" key="8">
    <source>
        <dbReference type="Pfam" id="PF01061"/>
    </source>
</evidence>
<dbReference type="InterPro" id="IPR013525">
    <property type="entry name" value="ABC2_TM"/>
</dbReference>
<evidence type="ECO:0000256" key="4">
    <source>
        <dbReference type="ARBA" id="ARBA00022989"/>
    </source>
</evidence>
<evidence type="ECO:0000256" key="1">
    <source>
        <dbReference type="ARBA" id="ARBA00004141"/>
    </source>
</evidence>
<protein>
    <recommendedName>
        <fullName evidence="8">ABC-2 type transporter transmembrane domain-containing protein</fullName>
    </recommendedName>
</protein>